<dbReference type="Proteomes" id="UP000605992">
    <property type="component" value="Unassembled WGS sequence"/>
</dbReference>
<organism evidence="1 2">
    <name type="scientific">Planotetraspora thailandica</name>
    <dbReference type="NCBI Taxonomy" id="487172"/>
    <lineage>
        <taxon>Bacteria</taxon>
        <taxon>Bacillati</taxon>
        <taxon>Actinomycetota</taxon>
        <taxon>Actinomycetes</taxon>
        <taxon>Streptosporangiales</taxon>
        <taxon>Streptosporangiaceae</taxon>
        <taxon>Planotetraspora</taxon>
    </lineage>
</organism>
<dbReference type="EMBL" id="BOOR01000032">
    <property type="protein sequence ID" value="GII56035.1"/>
    <property type="molecule type" value="Genomic_DNA"/>
</dbReference>
<accession>A0A8J3V4P2</accession>
<protein>
    <submittedName>
        <fullName evidence="1">Uncharacterized protein</fullName>
    </submittedName>
</protein>
<dbReference type="AlphaFoldDB" id="A0A8J3V4P2"/>
<evidence type="ECO:0000313" key="1">
    <source>
        <dbReference type="EMBL" id="GII56035.1"/>
    </source>
</evidence>
<proteinExistence type="predicted"/>
<gene>
    <name evidence="1" type="ORF">Pth03_44240</name>
</gene>
<reference evidence="1" key="1">
    <citation type="submission" date="2021-01" db="EMBL/GenBank/DDBJ databases">
        <title>Whole genome shotgun sequence of Planotetraspora thailandica NBRC 104271.</title>
        <authorList>
            <person name="Komaki H."/>
            <person name="Tamura T."/>
        </authorList>
    </citation>
    <scope>NUCLEOTIDE SEQUENCE</scope>
    <source>
        <strain evidence="1">NBRC 104271</strain>
    </source>
</reference>
<evidence type="ECO:0000313" key="2">
    <source>
        <dbReference type="Proteomes" id="UP000605992"/>
    </source>
</evidence>
<sequence>MLAGQAGAPQLAGSSLKAALDADWDDPAARGQALAVVLQCL</sequence>
<comment type="caution">
    <text evidence="1">The sequence shown here is derived from an EMBL/GenBank/DDBJ whole genome shotgun (WGS) entry which is preliminary data.</text>
</comment>
<keyword evidence="2" id="KW-1185">Reference proteome</keyword>
<name>A0A8J3V4P2_9ACTN</name>